<keyword evidence="9" id="KW-0594">Phospholipid biosynthesis</keyword>
<comment type="pathway">
    <text evidence="2">Phospholipid metabolism; CDP-diacylglycerol biosynthesis; CDP-diacylglycerol from sn-glycerol 3-phosphate: step 2/3.</text>
</comment>
<gene>
    <name evidence="12" type="ordered locus">Desac_0811</name>
</gene>
<evidence type="ECO:0000256" key="3">
    <source>
        <dbReference type="ARBA" id="ARBA00005189"/>
    </source>
</evidence>
<dbReference type="GO" id="GO:0016024">
    <property type="term" value="P:CDP-diacylglycerol biosynthetic process"/>
    <property type="evidence" value="ECO:0007669"/>
    <property type="project" value="UniProtKB-UniPathway"/>
</dbReference>
<keyword evidence="10" id="KW-1133">Transmembrane helix</keyword>
<dbReference type="GO" id="GO:0016020">
    <property type="term" value="C:membrane"/>
    <property type="evidence" value="ECO:0007669"/>
    <property type="project" value="InterPro"/>
</dbReference>
<dbReference type="InterPro" id="IPR004552">
    <property type="entry name" value="AGP_acyltrans"/>
</dbReference>
<dbReference type="GO" id="GO:0003841">
    <property type="term" value="F:1-acylglycerol-3-phosphate O-acyltransferase activity"/>
    <property type="evidence" value="ECO:0007669"/>
    <property type="project" value="UniProtKB-UniRule"/>
</dbReference>
<evidence type="ECO:0000313" key="13">
    <source>
        <dbReference type="Proteomes" id="UP000000483"/>
    </source>
</evidence>
<evidence type="ECO:0000256" key="9">
    <source>
        <dbReference type="RuleBase" id="RU361267"/>
    </source>
</evidence>
<dbReference type="EC" id="2.3.1.51" evidence="5 9"/>
<dbReference type="PANTHER" id="PTHR10434">
    <property type="entry name" value="1-ACYL-SN-GLYCEROL-3-PHOSPHATE ACYLTRANSFERASE"/>
    <property type="match status" value="1"/>
</dbReference>
<reference evidence="13" key="2">
    <citation type="submission" date="2011-03" db="EMBL/GenBank/DDBJ databases">
        <title>The complete genome of Desulfobacca acetoxidans DSM 11109.</title>
        <authorList>
            <consortium name="US DOE Joint Genome Institute (JGI-PGF)"/>
            <person name="Lucas S."/>
            <person name="Copeland A."/>
            <person name="Lapidus A."/>
            <person name="Bruce D."/>
            <person name="Goodwin L."/>
            <person name="Pitluck S."/>
            <person name="Peters L."/>
            <person name="Kyrpides N."/>
            <person name="Mavromatis K."/>
            <person name="Ivanova N."/>
            <person name="Ovchinnikova G."/>
            <person name="Teshima H."/>
            <person name="Detter J.C."/>
            <person name="Han C."/>
            <person name="Land M."/>
            <person name="Hauser L."/>
            <person name="Markowitz V."/>
            <person name="Cheng J.-F."/>
            <person name="Hugenholtz P."/>
            <person name="Woyke T."/>
            <person name="Wu D."/>
            <person name="Spring S."/>
            <person name="Schueler E."/>
            <person name="Brambilla E."/>
            <person name="Klenk H.-P."/>
            <person name="Eisen J.A."/>
        </authorList>
    </citation>
    <scope>NUCLEOTIDE SEQUENCE [LARGE SCALE GENOMIC DNA]</scope>
    <source>
        <strain evidence="13">ATCC 700848 / DSM 11109 / ASRB2</strain>
    </source>
</reference>
<evidence type="ECO:0000256" key="5">
    <source>
        <dbReference type="ARBA" id="ARBA00013211"/>
    </source>
</evidence>
<keyword evidence="9" id="KW-1208">Phospholipid metabolism</keyword>
<comment type="pathway">
    <text evidence="3">Lipid metabolism.</text>
</comment>
<dbReference type="OrthoDB" id="9809618at2"/>
<feature type="domain" description="Phospholipid/glycerol acyltransferase" evidence="11">
    <location>
        <begin position="68"/>
        <end position="182"/>
    </location>
</feature>
<dbReference type="AlphaFoldDB" id="F2NGR9"/>
<name>F2NGR9_DESAR</name>
<keyword evidence="7 9" id="KW-0808">Transferase</keyword>
<dbReference type="STRING" id="880072.Desac_0811"/>
<evidence type="ECO:0000256" key="7">
    <source>
        <dbReference type="ARBA" id="ARBA00022679"/>
    </source>
</evidence>
<comment type="domain">
    <text evidence="9">The HXXXXD motif is essential for acyltransferase activity and may constitute the binding site for the phosphate moiety of the glycerol-3-phosphate.</text>
</comment>
<evidence type="ECO:0000256" key="1">
    <source>
        <dbReference type="ARBA" id="ARBA00001141"/>
    </source>
</evidence>
<evidence type="ECO:0000256" key="6">
    <source>
        <dbReference type="ARBA" id="ARBA00016139"/>
    </source>
</evidence>
<proteinExistence type="inferred from homology"/>
<dbReference type="GO" id="GO:0006654">
    <property type="term" value="P:phosphatidic acid biosynthetic process"/>
    <property type="evidence" value="ECO:0007669"/>
    <property type="project" value="TreeGrafter"/>
</dbReference>
<dbReference type="SUPFAM" id="SSF69593">
    <property type="entry name" value="Glycerol-3-phosphate (1)-acyltransferase"/>
    <property type="match status" value="1"/>
</dbReference>
<comment type="catalytic activity">
    <reaction evidence="1 9">
        <text>a 1-acyl-sn-glycero-3-phosphate + an acyl-CoA = a 1,2-diacyl-sn-glycero-3-phosphate + CoA</text>
        <dbReference type="Rhea" id="RHEA:19709"/>
        <dbReference type="ChEBI" id="CHEBI:57287"/>
        <dbReference type="ChEBI" id="CHEBI:57970"/>
        <dbReference type="ChEBI" id="CHEBI:58342"/>
        <dbReference type="ChEBI" id="CHEBI:58608"/>
        <dbReference type="EC" id="2.3.1.51"/>
    </reaction>
</comment>
<sequence length="257" mass="28057">MLLTVWFYFCLVILTVIAATAVIIVSIFDSKGSISLKITKLWGFCLIKCIGVKPEVYGLENIVPGQPYIYAANHQSFFDIFVLLAVLPPTVKFLAKIELFAIPLFGQALSRAGSLPVDRSNRQAAMKSIDRAAKAVRQGSSIIIFPEGTRATTPQLLPFKKGGFVLAIKSGQPIVPVSINGSRFIMPRGGRRVRSGPLRVVFGQPIPTDTYKTKTKDALMSLLQEVIEANYDPDYPHNLTSSESTARGCAKVLTQAP</sequence>
<dbReference type="InterPro" id="IPR002123">
    <property type="entry name" value="Plipid/glycerol_acylTrfase"/>
</dbReference>
<dbReference type="PANTHER" id="PTHR10434:SF11">
    <property type="entry name" value="1-ACYL-SN-GLYCEROL-3-PHOSPHATE ACYLTRANSFERASE"/>
    <property type="match status" value="1"/>
</dbReference>
<dbReference type="Pfam" id="PF01553">
    <property type="entry name" value="Acyltransferase"/>
    <property type="match status" value="1"/>
</dbReference>
<evidence type="ECO:0000256" key="8">
    <source>
        <dbReference type="ARBA" id="ARBA00023315"/>
    </source>
</evidence>
<keyword evidence="13" id="KW-1185">Reference proteome</keyword>
<organism evidence="12 13">
    <name type="scientific">Desulfobacca acetoxidans (strain ATCC 700848 / DSM 11109 / ASRB2)</name>
    <dbReference type="NCBI Taxonomy" id="880072"/>
    <lineage>
        <taxon>Bacteria</taxon>
        <taxon>Pseudomonadati</taxon>
        <taxon>Thermodesulfobacteriota</taxon>
        <taxon>Desulfobaccia</taxon>
        <taxon>Desulfobaccales</taxon>
        <taxon>Desulfobaccaceae</taxon>
        <taxon>Desulfobacca</taxon>
    </lineage>
</organism>
<dbReference type="Proteomes" id="UP000000483">
    <property type="component" value="Chromosome"/>
</dbReference>
<reference evidence="12 13" key="1">
    <citation type="journal article" date="2011" name="Stand. Genomic Sci.">
        <title>Complete genome sequence of the acetate-degrading sulfate reducer Desulfobacca acetoxidans type strain (ASRB2).</title>
        <authorList>
            <person name="Goker M."/>
            <person name="Teshima H."/>
            <person name="Lapidus A."/>
            <person name="Nolan M."/>
            <person name="Lucas S."/>
            <person name="Hammon N."/>
            <person name="Deshpande S."/>
            <person name="Cheng J.F."/>
            <person name="Tapia R."/>
            <person name="Han C."/>
            <person name="Goodwin L."/>
            <person name="Pitluck S."/>
            <person name="Huntemann M."/>
            <person name="Liolios K."/>
            <person name="Ivanova N."/>
            <person name="Pagani I."/>
            <person name="Mavromatis K."/>
            <person name="Ovchinikova G."/>
            <person name="Pati A."/>
            <person name="Chen A."/>
            <person name="Palaniappan K."/>
            <person name="Land M."/>
            <person name="Hauser L."/>
            <person name="Brambilla E.M."/>
            <person name="Rohde M."/>
            <person name="Spring S."/>
            <person name="Detter J.C."/>
            <person name="Woyke T."/>
            <person name="Bristow J."/>
            <person name="Eisen J.A."/>
            <person name="Markowitz V."/>
            <person name="Hugenholtz P."/>
            <person name="Kyrpides N.C."/>
            <person name="Klenk H.P."/>
        </authorList>
    </citation>
    <scope>NUCLEOTIDE SEQUENCE [LARGE SCALE GENOMIC DNA]</scope>
    <source>
        <strain evidence="13">ATCC 700848 / DSM 11109 / ASRB2</strain>
    </source>
</reference>
<evidence type="ECO:0000256" key="10">
    <source>
        <dbReference type="SAM" id="Phobius"/>
    </source>
</evidence>
<feature type="transmembrane region" description="Helical" evidence="10">
    <location>
        <begin position="6"/>
        <end position="28"/>
    </location>
</feature>
<keyword evidence="9" id="KW-0444">Lipid biosynthesis</keyword>
<dbReference type="CDD" id="cd07989">
    <property type="entry name" value="LPLAT_AGPAT-like"/>
    <property type="match status" value="1"/>
</dbReference>
<evidence type="ECO:0000313" key="12">
    <source>
        <dbReference type="EMBL" id="AEB08690.1"/>
    </source>
</evidence>
<keyword evidence="9" id="KW-0443">Lipid metabolism</keyword>
<dbReference type="eggNOG" id="COG0204">
    <property type="taxonomic scope" value="Bacteria"/>
</dbReference>
<dbReference type="UniPathway" id="UPA00557">
    <property type="reaction ID" value="UER00613"/>
</dbReference>
<evidence type="ECO:0000259" key="11">
    <source>
        <dbReference type="SMART" id="SM00563"/>
    </source>
</evidence>
<dbReference type="EMBL" id="CP002629">
    <property type="protein sequence ID" value="AEB08690.1"/>
    <property type="molecule type" value="Genomic_DNA"/>
</dbReference>
<dbReference type="HOGENOM" id="CLU_027938_6_3_7"/>
<keyword evidence="10" id="KW-0812">Transmembrane</keyword>
<evidence type="ECO:0000256" key="4">
    <source>
        <dbReference type="ARBA" id="ARBA00008655"/>
    </source>
</evidence>
<dbReference type="SMART" id="SM00563">
    <property type="entry name" value="PlsC"/>
    <property type="match status" value="1"/>
</dbReference>
<accession>F2NGR9</accession>
<keyword evidence="8 9" id="KW-0012">Acyltransferase</keyword>
<keyword evidence="10" id="KW-0472">Membrane</keyword>
<comment type="similarity">
    <text evidence="4 9">Belongs to the 1-acyl-sn-glycerol-3-phosphate acyltransferase family.</text>
</comment>
<protein>
    <recommendedName>
        <fullName evidence="6 9">1-acyl-sn-glycerol-3-phosphate acyltransferase</fullName>
        <ecNumber evidence="5 9">2.3.1.51</ecNumber>
    </recommendedName>
</protein>
<dbReference type="KEGG" id="dao:Desac_0811"/>
<dbReference type="NCBIfam" id="TIGR00530">
    <property type="entry name" value="AGP_acyltrn"/>
    <property type="match status" value="1"/>
</dbReference>
<evidence type="ECO:0000256" key="2">
    <source>
        <dbReference type="ARBA" id="ARBA00004728"/>
    </source>
</evidence>
<dbReference type="RefSeq" id="WP_013705803.1">
    <property type="nucleotide sequence ID" value="NC_015388.1"/>
</dbReference>